<dbReference type="GO" id="GO:0005829">
    <property type="term" value="C:cytosol"/>
    <property type="evidence" value="ECO:0007669"/>
    <property type="project" value="TreeGrafter"/>
</dbReference>
<keyword evidence="2" id="KW-0902">Two-component regulatory system</keyword>
<dbReference type="Pfam" id="PF00072">
    <property type="entry name" value="Response_reg"/>
    <property type="match status" value="1"/>
</dbReference>
<dbReference type="Proteomes" id="UP001160519">
    <property type="component" value="Unassembled WGS sequence"/>
</dbReference>
<organism evidence="10 11">
    <name type="scientific">Candidatus Methylobacter titanis</name>
    <dbReference type="NCBI Taxonomy" id="3053457"/>
    <lineage>
        <taxon>Bacteria</taxon>
        <taxon>Pseudomonadati</taxon>
        <taxon>Pseudomonadota</taxon>
        <taxon>Gammaproteobacteria</taxon>
        <taxon>Methylococcales</taxon>
        <taxon>Methylococcaceae</taxon>
        <taxon>Methylobacter</taxon>
    </lineage>
</organism>
<dbReference type="GO" id="GO:0000156">
    <property type="term" value="F:phosphorelay response regulator activity"/>
    <property type="evidence" value="ECO:0007669"/>
    <property type="project" value="TreeGrafter"/>
</dbReference>
<dbReference type="Gene3D" id="3.40.50.2300">
    <property type="match status" value="1"/>
</dbReference>
<evidence type="ECO:0000256" key="5">
    <source>
        <dbReference type="ARBA" id="ARBA00023163"/>
    </source>
</evidence>
<sequence>MTVYTPPRIAIIEDDHDLLQSTLEYLHIAGYIAWGVGNGDAFYKQLLINPVDVVMIDIGLPGEDGFSIARHLRSIPHLAIIIVSARDTLEDRLAGLNAGADRYLVKPVNLDELIANINAMVRRKDMVVDPAIEATLIQFEDGLCWRLSGQHWTLTSPSGAVLPLTAREYRLLQMLIAVQGQTISKFDIADDIIGRRIINRNERLDVLLARLRKKANATLNEPLPIKTAHMHGYAFTAPAIIQ</sequence>
<dbReference type="EMBL" id="JAQSDF010000038">
    <property type="protein sequence ID" value="MDI1231710.1"/>
    <property type="molecule type" value="Genomic_DNA"/>
</dbReference>
<protein>
    <submittedName>
        <fullName evidence="10">Response regulator transcription factor</fullName>
    </submittedName>
</protein>
<comment type="caution">
    <text evidence="10">The sequence shown here is derived from an EMBL/GenBank/DDBJ whole genome shotgun (WGS) entry which is preliminary data.</text>
</comment>
<evidence type="ECO:0000259" key="9">
    <source>
        <dbReference type="PROSITE" id="PS51755"/>
    </source>
</evidence>
<evidence type="ECO:0000256" key="1">
    <source>
        <dbReference type="ARBA" id="ARBA00022553"/>
    </source>
</evidence>
<dbReference type="SUPFAM" id="SSF52172">
    <property type="entry name" value="CheY-like"/>
    <property type="match status" value="1"/>
</dbReference>
<dbReference type="Gene3D" id="6.10.250.690">
    <property type="match status" value="1"/>
</dbReference>
<dbReference type="InterPro" id="IPR001867">
    <property type="entry name" value="OmpR/PhoB-type_DNA-bd"/>
</dbReference>
<evidence type="ECO:0000313" key="11">
    <source>
        <dbReference type="Proteomes" id="UP001160519"/>
    </source>
</evidence>
<dbReference type="PANTHER" id="PTHR48111:SF1">
    <property type="entry name" value="TWO-COMPONENT RESPONSE REGULATOR ORR33"/>
    <property type="match status" value="1"/>
</dbReference>
<name>A0AA43Q4Y5_9GAMM</name>
<gene>
    <name evidence="10" type="ORF">PSU93_11215</name>
</gene>
<dbReference type="PROSITE" id="PS51755">
    <property type="entry name" value="OMPR_PHOB"/>
    <property type="match status" value="1"/>
</dbReference>
<keyword evidence="3" id="KW-0805">Transcription regulation</keyword>
<keyword evidence="5" id="KW-0804">Transcription</keyword>
<dbReference type="PROSITE" id="PS50110">
    <property type="entry name" value="RESPONSE_REGULATORY"/>
    <property type="match status" value="1"/>
</dbReference>
<dbReference type="AlphaFoldDB" id="A0AA43Q4Y5"/>
<dbReference type="GO" id="GO:0032993">
    <property type="term" value="C:protein-DNA complex"/>
    <property type="evidence" value="ECO:0007669"/>
    <property type="project" value="TreeGrafter"/>
</dbReference>
<dbReference type="InterPro" id="IPR011006">
    <property type="entry name" value="CheY-like_superfamily"/>
</dbReference>
<dbReference type="GO" id="GO:0006355">
    <property type="term" value="P:regulation of DNA-templated transcription"/>
    <property type="evidence" value="ECO:0007669"/>
    <property type="project" value="InterPro"/>
</dbReference>
<evidence type="ECO:0000259" key="8">
    <source>
        <dbReference type="PROSITE" id="PS50110"/>
    </source>
</evidence>
<dbReference type="InterPro" id="IPR036388">
    <property type="entry name" value="WH-like_DNA-bd_sf"/>
</dbReference>
<evidence type="ECO:0000256" key="3">
    <source>
        <dbReference type="ARBA" id="ARBA00023015"/>
    </source>
</evidence>
<keyword evidence="4 7" id="KW-0238">DNA-binding</keyword>
<evidence type="ECO:0000256" key="7">
    <source>
        <dbReference type="PROSITE-ProRule" id="PRU01091"/>
    </source>
</evidence>
<dbReference type="InterPro" id="IPR001789">
    <property type="entry name" value="Sig_transdc_resp-reg_receiver"/>
</dbReference>
<dbReference type="GO" id="GO:0000976">
    <property type="term" value="F:transcription cis-regulatory region binding"/>
    <property type="evidence" value="ECO:0007669"/>
    <property type="project" value="TreeGrafter"/>
</dbReference>
<reference evidence="10" key="1">
    <citation type="submission" date="2023-01" db="EMBL/GenBank/DDBJ databases">
        <title>Biogeochemical cycle of methane in antarctic sediments.</title>
        <authorList>
            <person name="Roldan D.M."/>
            <person name="Menes R.J."/>
        </authorList>
    </citation>
    <scope>NUCLEOTIDE SEQUENCE [LARGE SCALE GENOMIC DNA]</scope>
    <source>
        <strain evidence="10">K-2018 MAG008</strain>
    </source>
</reference>
<accession>A0AA43Q4Y5</accession>
<proteinExistence type="predicted"/>
<dbReference type="InterPro" id="IPR039420">
    <property type="entry name" value="WalR-like"/>
</dbReference>
<feature type="domain" description="Response regulatory" evidence="8">
    <location>
        <begin position="8"/>
        <end position="121"/>
    </location>
</feature>
<feature type="domain" description="OmpR/PhoB-type" evidence="9">
    <location>
        <begin position="134"/>
        <end position="237"/>
    </location>
</feature>
<feature type="modified residue" description="4-aspartylphosphate" evidence="6">
    <location>
        <position position="57"/>
    </location>
</feature>
<dbReference type="Pfam" id="PF00486">
    <property type="entry name" value="Trans_reg_C"/>
    <property type="match status" value="1"/>
</dbReference>
<evidence type="ECO:0000313" key="10">
    <source>
        <dbReference type="EMBL" id="MDI1231710.1"/>
    </source>
</evidence>
<dbReference type="SMART" id="SM00448">
    <property type="entry name" value="REC"/>
    <property type="match status" value="1"/>
</dbReference>
<feature type="DNA-binding region" description="OmpR/PhoB-type" evidence="7">
    <location>
        <begin position="134"/>
        <end position="237"/>
    </location>
</feature>
<keyword evidence="11" id="KW-1185">Reference proteome</keyword>
<dbReference type="InterPro" id="IPR016032">
    <property type="entry name" value="Sig_transdc_resp-reg_C-effctor"/>
</dbReference>
<dbReference type="Gene3D" id="1.10.10.10">
    <property type="entry name" value="Winged helix-like DNA-binding domain superfamily/Winged helix DNA-binding domain"/>
    <property type="match status" value="1"/>
</dbReference>
<keyword evidence="1 6" id="KW-0597">Phosphoprotein</keyword>
<evidence type="ECO:0000256" key="2">
    <source>
        <dbReference type="ARBA" id="ARBA00023012"/>
    </source>
</evidence>
<dbReference type="SMART" id="SM00862">
    <property type="entry name" value="Trans_reg_C"/>
    <property type="match status" value="1"/>
</dbReference>
<dbReference type="PANTHER" id="PTHR48111">
    <property type="entry name" value="REGULATOR OF RPOS"/>
    <property type="match status" value="1"/>
</dbReference>
<evidence type="ECO:0000256" key="4">
    <source>
        <dbReference type="ARBA" id="ARBA00023125"/>
    </source>
</evidence>
<dbReference type="SUPFAM" id="SSF46894">
    <property type="entry name" value="C-terminal effector domain of the bipartite response regulators"/>
    <property type="match status" value="1"/>
</dbReference>
<evidence type="ECO:0000256" key="6">
    <source>
        <dbReference type="PROSITE-ProRule" id="PRU00169"/>
    </source>
</evidence>